<dbReference type="Proteomes" id="UP000265703">
    <property type="component" value="Unassembled WGS sequence"/>
</dbReference>
<organism evidence="1 2">
    <name type="scientific">Glomus cerebriforme</name>
    <dbReference type="NCBI Taxonomy" id="658196"/>
    <lineage>
        <taxon>Eukaryota</taxon>
        <taxon>Fungi</taxon>
        <taxon>Fungi incertae sedis</taxon>
        <taxon>Mucoromycota</taxon>
        <taxon>Glomeromycotina</taxon>
        <taxon>Glomeromycetes</taxon>
        <taxon>Glomerales</taxon>
        <taxon>Glomeraceae</taxon>
        <taxon>Glomus</taxon>
    </lineage>
</organism>
<reference evidence="1 2" key="1">
    <citation type="submission" date="2018-06" db="EMBL/GenBank/DDBJ databases">
        <title>Comparative genomics reveals the genomic features of Rhizophagus irregularis, R. cerebriforme, R. diaphanum and Gigaspora rosea, and their symbiotic lifestyle signature.</title>
        <authorList>
            <person name="Morin E."/>
            <person name="San Clemente H."/>
            <person name="Chen E.C.H."/>
            <person name="De La Providencia I."/>
            <person name="Hainaut M."/>
            <person name="Kuo A."/>
            <person name="Kohler A."/>
            <person name="Murat C."/>
            <person name="Tang N."/>
            <person name="Roy S."/>
            <person name="Loubradou J."/>
            <person name="Henrissat B."/>
            <person name="Grigoriev I.V."/>
            <person name="Corradi N."/>
            <person name="Roux C."/>
            <person name="Martin F.M."/>
        </authorList>
    </citation>
    <scope>NUCLEOTIDE SEQUENCE [LARGE SCALE GENOMIC DNA]</scope>
    <source>
        <strain evidence="1 2">DAOM 227022</strain>
    </source>
</reference>
<accession>A0A397SMG3</accession>
<dbReference type="EMBL" id="QKYT01000320">
    <property type="protein sequence ID" value="RIA87218.1"/>
    <property type="molecule type" value="Genomic_DNA"/>
</dbReference>
<keyword evidence="2" id="KW-1185">Reference proteome</keyword>
<dbReference type="AlphaFoldDB" id="A0A397SMG3"/>
<name>A0A397SMG3_9GLOM</name>
<gene>
    <name evidence="1" type="ORF">C1645_828097</name>
</gene>
<proteinExistence type="predicted"/>
<evidence type="ECO:0000313" key="1">
    <source>
        <dbReference type="EMBL" id="RIA87218.1"/>
    </source>
</evidence>
<evidence type="ECO:0000313" key="2">
    <source>
        <dbReference type="Proteomes" id="UP000265703"/>
    </source>
</evidence>
<comment type="caution">
    <text evidence="1">The sequence shown here is derived from an EMBL/GenBank/DDBJ whole genome shotgun (WGS) entry which is preliminary data.</text>
</comment>
<sequence>MSRACTSGDIWYARIFDMLDELLHNYLELPKKLVTERSPSVAIVPKPANSTVVPAPSSDIDGNLYTQIMCEVAVEQGCLAYFVLVLKS</sequence>
<protein>
    <submittedName>
        <fullName evidence="1">Uncharacterized protein</fullName>
    </submittedName>
</protein>